<dbReference type="GeneID" id="19526519"/>
<evidence type="ECO:0000313" key="3">
    <source>
        <dbReference type="Proteomes" id="UP000026902"/>
    </source>
</evidence>
<dbReference type="EMBL" id="KJ489397">
    <property type="protein sequence ID" value="AHZ09653.1"/>
    <property type="molecule type" value="Genomic_DNA"/>
</dbReference>
<accession>A0A024B109</accession>
<dbReference type="Proteomes" id="UP000026902">
    <property type="component" value="Segment"/>
</dbReference>
<dbReference type="KEGG" id="vg:19526519"/>
<proteinExistence type="predicted"/>
<evidence type="ECO:0000313" key="2">
    <source>
        <dbReference type="EMBL" id="AHZ09653.1"/>
    </source>
</evidence>
<evidence type="ECO:0000256" key="1">
    <source>
        <dbReference type="SAM" id="Phobius"/>
    </source>
</evidence>
<sequence length="36" mass="4102">MNIAFHIPEWLLGILCFIAAVPVLAILWAYITFKRG</sequence>
<reference evidence="3" key="1">
    <citation type="submission" date="2014-09" db="EMBL/GenBank/DDBJ databases">
        <authorList>
            <person name="Sauder A.B."/>
            <person name="McKenzie Q.R."/>
            <person name="Temple L.M."/>
            <person name="Alexis B.K."/>
            <person name="Al-Atrache Z."/>
            <person name="Lewis L.O."/>
            <person name="Loesser-Casey K.E."/>
            <person name="Mitchell K.J."/>
        </authorList>
    </citation>
    <scope>NUCLEOTIDE SEQUENCE [LARGE SCALE GENOMIC DNA]</scope>
</reference>
<protein>
    <submittedName>
        <fullName evidence="2">Uncharacterized protein</fullName>
    </submittedName>
</protein>
<keyword evidence="1" id="KW-0472">Membrane</keyword>
<keyword evidence="1" id="KW-1133">Transmembrane helix</keyword>
<dbReference type="RefSeq" id="YP_009037119.1">
    <property type="nucleotide sequence ID" value="NC_024216.1"/>
</dbReference>
<name>A0A024B109_9CAUD</name>
<organism evidence="2 3">
    <name type="scientific">Bacillus phage CAM003</name>
    <dbReference type="NCBI Taxonomy" id="1486657"/>
    <lineage>
        <taxon>Viruses</taxon>
        <taxon>Duplodnaviria</taxon>
        <taxon>Heunggongvirae</taxon>
        <taxon>Uroviricota</taxon>
        <taxon>Caudoviricetes</taxon>
        <taxon>Herelleviridae</taxon>
        <taxon>Bastillevirinae</taxon>
        <taxon>Bastillevirus</taxon>
        <taxon>Bastillevirus CAM003</taxon>
    </lineage>
</organism>
<feature type="transmembrane region" description="Helical" evidence="1">
    <location>
        <begin position="12"/>
        <end position="33"/>
    </location>
</feature>
<keyword evidence="1" id="KW-0812">Transmembrane</keyword>
<keyword evidence="3" id="KW-1185">Reference proteome</keyword>